<dbReference type="EMBL" id="GL871196">
    <property type="protein sequence ID" value="EGC32369.1"/>
    <property type="molecule type" value="Genomic_DNA"/>
</dbReference>
<proteinExistence type="predicted"/>
<feature type="region of interest" description="Disordered" evidence="1">
    <location>
        <begin position="147"/>
        <end position="170"/>
    </location>
</feature>
<evidence type="ECO:0000256" key="1">
    <source>
        <dbReference type="SAM" id="MobiDB-lite"/>
    </source>
</evidence>
<dbReference type="GeneID" id="10507290"/>
<accession>F0ZUL2</accession>
<name>F0ZUL2_DICPU</name>
<dbReference type="InParanoid" id="F0ZUL2"/>
<feature type="compositionally biased region" description="Polar residues" evidence="1">
    <location>
        <begin position="156"/>
        <end position="170"/>
    </location>
</feature>
<dbReference type="AlphaFoldDB" id="F0ZUL2"/>
<dbReference type="FunCoup" id="F0ZUL2">
    <property type="interactions" value="373"/>
</dbReference>
<organism evidence="2 3">
    <name type="scientific">Dictyostelium purpureum</name>
    <name type="common">Slime mold</name>
    <dbReference type="NCBI Taxonomy" id="5786"/>
    <lineage>
        <taxon>Eukaryota</taxon>
        <taxon>Amoebozoa</taxon>
        <taxon>Evosea</taxon>
        <taxon>Eumycetozoa</taxon>
        <taxon>Dictyostelia</taxon>
        <taxon>Dictyosteliales</taxon>
        <taxon>Dictyosteliaceae</taxon>
        <taxon>Dictyostelium</taxon>
    </lineage>
</organism>
<dbReference type="OrthoDB" id="18049at2759"/>
<sequence length="170" mass="19482">MENNNNNNNENSYNNDISESKVIQFGEIKDEYDQAKLAIVRDFPMCFYPISKLFDCERDNQVPPSSSATSKFKICQHENAHLNFCILSSFCPFEATLLMNCTNGHIPVGETIKIPKKCLEIFNSFDNCLTRKTKEFETRGFPETEERTRVVYGDNITPNKNKNSNDGTTQ</sequence>
<dbReference type="VEuPathDB" id="AmoebaDB:DICPUDRAFT_89252"/>
<dbReference type="eggNOG" id="ENOG502RI3Z">
    <property type="taxonomic scope" value="Eukaryota"/>
</dbReference>
<dbReference type="Proteomes" id="UP000001064">
    <property type="component" value="Unassembled WGS sequence"/>
</dbReference>
<protein>
    <submittedName>
        <fullName evidence="2">Uncharacterized protein</fullName>
    </submittedName>
</protein>
<evidence type="ECO:0000313" key="3">
    <source>
        <dbReference type="Proteomes" id="UP000001064"/>
    </source>
</evidence>
<gene>
    <name evidence="2" type="ORF">DICPUDRAFT_89252</name>
</gene>
<dbReference type="RefSeq" id="XP_003291099.1">
    <property type="nucleotide sequence ID" value="XM_003291051.1"/>
</dbReference>
<reference evidence="3" key="1">
    <citation type="journal article" date="2011" name="Genome Biol.">
        <title>Comparative genomics of the social amoebae Dictyostelium discoideum and Dictyostelium purpureum.</title>
        <authorList>
            <consortium name="US DOE Joint Genome Institute (JGI-PGF)"/>
            <person name="Sucgang R."/>
            <person name="Kuo A."/>
            <person name="Tian X."/>
            <person name="Salerno W."/>
            <person name="Parikh A."/>
            <person name="Feasley C.L."/>
            <person name="Dalin E."/>
            <person name="Tu H."/>
            <person name="Huang E."/>
            <person name="Barry K."/>
            <person name="Lindquist E."/>
            <person name="Shapiro H."/>
            <person name="Bruce D."/>
            <person name="Schmutz J."/>
            <person name="Salamov A."/>
            <person name="Fey P."/>
            <person name="Gaudet P."/>
            <person name="Anjard C."/>
            <person name="Babu M.M."/>
            <person name="Basu S."/>
            <person name="Bushmanova Y."/>
            <person name="van der Wel H."/>
            <person name="Katoh-Kurasawa M."/>
            <person name="Dinh C."/>
            <person name="Coutinho P.M."/>
            <person name="Saito T."/>
            <person name="Elias M."/>
            <person name="Schaap P."/>
            <person name="Kay R.R."/>
            <person name="Henrissat B."/>
            <person name="Eichinger L."/>
            <person name="Rivero F."/>
            <person name="Putnam N.H."/>
            <person name="West C.M."/>
            <person name="Loomis W.F."/>
            <person name="Chisholm R.L."/>
            <person name="Shaulsky G."/>
            <person name="Strassmann J.E."/>
            <person name="Queller D.C."/>
            <person name="Kuspa A."/>
            <person name="Grigoriev I.V."/>
        </authorList>
    </citation>
    <scope>NUCLEOTIDE SEQUENCE [LARGE SCALE GENOMIC DNA]</scope>
    <source>
        <strain evidence="3">QSDP1</strain>
    </source>
</reference>
<evidence type="ECO:0000313" key="2">
    <source>
        <dbReference type="EMBL" id="EGC32369.1"/>
    </source>
</evidence>
<keyword evidence="3" id="KW-1185">Reference proteome</keyword>
<dbReference type="OMA" id="NAHLNFC"/>
<dbReference type="KEGG" id="dpp:DICPUDRAFT_89252"/>